<dbReference type="GO" id="GO:0005737">
    <property type="term" value="C:cytoplasm"/>
    <property type="evidence" value="ECO:0007669"/>
    <property type="project" value="UniProtKB-SubCell"/>
</dbReference>
<dbReference type="GO" id="GO:0002098">
    <property type="term" value="P:tRNA wobble uridine modification"/>
    <property type="evidence" value="ECO:0007669"/>
    <property type="project" value="InterPro"/>
</dbReference>
<name>A0A9N9PT32_9HELO</name>
<dbReference type="InterPro" id="IPR008728">
    <property type="entry name" value="Elongator_complex_protein_4"/>
</dbReference>
<keyword evidence="7" id="KW-0819">tRNA processing</keyword>
<evidence type="ECO:0000256" key="6">
    <source>
        <dbReference type="ARBA" id="ARBA00022490"/>
    </source>
</evidence>
<dbReference type="CDD" id="cd19494">
    <property type="entry name" value="Elp4"/>
    <property type="match status" value="1"/>
</dbReference>
<comment type="pathway">
    <text evidence="3">tRNA modification; 5-methoxycarbonylmethyl-2-thiouridine-tRNA biosynthesis.</text>
</comment>
<dbReference type="AlphaFoldDB" id="A0A9N9PT32"/>
<evidence type="ECO:0000256" key="1">
    <source>
        <dbReference type="ARBA" id="ARBA00004123"/>
    </source>
</evidence>
<keyword evidence="8" id="KW-0539">Nucleus</keyword>
<keyword evidence="6" id="KW-0963">Cytoplasm</keyword>
<dbReference type="PANTHER" id="PTHR12896">
    <property type="entry name" value="PAX6 NEIGHBOR PROTEIN PAXNEB"/>
    <property type="match status" value="1"/>
</dbReference>
<dbReference type="Proteomes" id="UP000696280">
    <property type="component" value="Unassembled WGS sequence"/>
</dbReference>
<dbReference type="EMBL" id="CAJVRL010000057">
    <property type="protein sequence ID" value="CAG8954770.1"/>
    <property type="molecule type" value="Genomic_DNA"/>
</dbReference>
<dbReference type="GO" id="GO:0033588">
    <property type="term" value="C:elongator holoenzyme complex"/>
    <property type="evidence" value="ECO:0007669"/>
    <property type="project" value="InterPro"/>
</dbReference>
<evidence type="ECO:0000256" key="2">
    <source>
        <dbReference type="ARBA" id="ARBA00004496"/>
    </source>
</evidence>
<reference evidence="10" key="1">
    <citation type="submission" date="2021-07" db="EMBL/GenBank/DDBJ databases">
        <authorList>
            <person name="Durling M."/>
        </authorList>
    </citation>
    <scope>NUCLEOTIDE SEQUENCE</scope>
</reference>
<evidence type="ECO:0000313" key="11">
    <source>
        <dbReference type="Proteomes" id="UP000696280"/>
    </source>
</evidence>
<evidence type="ECO:0000313" key="10">
    <source>
        <dbReference type="EMBL" id="CAG8954770.1"/>
    </source>
</evidence>
<dbReference type="Gene3D" id="3.40.50.300">
    <property type="entry name" value="P-loop containing nucleotide triphosphate hydrolases"/>
    <property type="match status" value="1"/>
</dbReference>
<evidence type="ECO:0000256" key="7">
    <source>
        <dbReference type="ARBA" id="ARBA00022694"/>
    </source>
</evidence>
<dbReference type="OrthoDB" id="289162at2759"/>
<dbReference type="Pfam" id="PF05625">
    <property type="entry name" value="PAXNEB"/>
    <property type="match status" value="1"/>
</dbReference>
<comment type="similarity">
    <text evidence="4">Belongs to the ELP4 family.</text>
</comment>
<dbReference type="InterPro" id="IPR027417">
    <property type="entry name" value="P-loop_NTPase"/>
</dbReference>
<evidence type="ECO:0000256" key="9">
    <source>
        <dbReference type="SAM" id="MobiDB-lite"/>
    </source>
</evidence>
<dbReference type="GO" id="GO:0008023">
    <property type="term" value="C:transcription elongation factor complex"/>
    <property type="evidence" value="ECO:0007669"/>
    <property type="project" value="TreeGrafter"/>
</dbReference>
<evidence type="ECO:0000256" key="4">
    <source>
        <dbReference type="ARBA" id="ARBA00007573"/>
    </source>
</evidence>
<gene>
    <name evidence="10" type="ORF">HYFRA_00004695</name>
</gene>
<evidence type="ECO:0000256" key="5">
    <source>
        <dbReference type="ARBA" id="ARBA00020265"/>
    </source>
</evidence>
<feature type="region of interest" description="Disordered" evidence="9">
    <location>
        <begin position="1"/>
        <end position="60"/>
    </location>
</feature>
<comment type="caution">
    <text evidence="10">The sequence shown here is derived from an EMBL/GenBank/DDBJ whole genome shotgun (WGS) entry which is preliminary data.</text>
</comment>
<organism evidence="10 11">
    <name type="scientific">Hymenoscyphus fraxineus</name>
    <dbReference type="NCBI Taxonomy" id="746836"/>
    <lineage>
        <taxon>Eukaryota</taxon>
        <taxon>Fungi</taxon>
        <taxon>Dikarya</taxon>
        <taxon>Ascomycota</taxon>
        <taxon>Pezizomycotina</taxon>
        <taxon>Leotiomycetes</taxon>
        <taxon>Helotiales</taxon>
        <taxon>Helotiaceae</taxon>
        <taxon>Hymenoscyphus</taxon>
    </lineage>
</organism>
<protein>
    <recommendedName>
        <fullName evidence="5">Elongator complex protein 4</fullName>
    </recommendedName>
</protein>
<evidence type="ECO:0000256" key="3">
    <source>
        <dbReference type="ARBA" id="ARBA00005043"/>
    </source>
</evidence>
<dbReference type="PANTHER" id="PTHR12896:SF1">
    <property type="entry name" value="ELONGATOR COMPLEX PROTEIN 4"/>
    <property type="match status" value="1"/>
</dbReference>
<sequence>MSFRKRGIVVPQAGAGSGSPNPLGRPNPIPGSTAAAAIPKQTQPPPGTRPSPLDGRLTTSTGTRSLDALLAGHAGLALGTSLLIEESGTTDFAGSLLKYYVAEGVVQKHTIHVLGMPEGWGRELPGLGSGDDGSKGKKVKVDEEKMKIAWRYERLGEFGATIGGGARERNIPQSTPTSTSEPAIFCHDFDLSKRLILPSPSNIHFIPLSAQPTLTFIDPSPSLSPFTKFIHHLTTALQNSPPTTIHRLAIPNLFSPALYPPHTSNPTHILPFLHTLRALLRKHPTQLTLLITLPLPLSPRSTGLTRWIELLSDGVLELSPFPSSAIAAKPAAASTVSEEPPQGMVNIHRLPVVHEKGGGGGGSGMGDDLSFSLSRRRGMVIKPYSLPPVEGDGEAKEEERGLEVEGKRVRKGDIEF</sequence>
<proteinExistence type="inferred from homology"/>
<keyword evidence="11" id="KW-1185">Reference proteome</keyword>
<accession>A0A9N9PT32</accession>
<comment type="subcellular location">
    <subcellularLocation>
        <location evidence="2">Cytoplasm</location>
    </subcellularLocation>
    <subcellularLocation>
        <location evidence="1">Nucleus</location>
    </subcellularLocation>
</comment>
<evidence type="ECO:0000256" key="8">
    <source>
        <dbReference type="ARBA" id="ARBA00023242"/>
    </source>
</evidence>